<dbReference type="InParanoid" id="A0A317XNT2"/>
<evidence type="ECO:0000313" key="2">
    <source>
        <dbReference type="EMBL" id="PWY99925.1"/>
    </source>
</evidence>
<evidence type="ECO:0008006" key="4">
    <source>
        <dbReference type="Google" id="ProtNLM"/>
    </source>
</evidence>
<evidence type="ECO:0000313" key="3">
    <source>
        <dbReference type="Proteomes" id="UP000246740"/>
    </source>
</evidence>
<organism evidence="2 3">
    <name type="scientific">Testicularia cyperi</name>
    <dbReference type="NCBI Taxonomy" id="1882483"/>
    <lineage>
        <taxon>Eukaryota</taxon>
        <taxon>Fungi</taxon>
        <taxon>Dikarya</taxon>
        <taxon>Basidiomycota</taxon>
        <taxon>Ustilaginomycotina</taxon>
        <taxon>Ustilaginomycetes</taxon>
        <taxon>Ustilaginales</taxon>
        <taxon>Anthracoideaceae</taxon>
        <taxon>Testicularia</taxon>
    </lineage>
</organism>
<feature type="signal peptide" evidence="1">
    <location>
        <begin position="1"/>
        <end position="23"/>
    </location>
</feature>
<dbReference type="EMBL" id="KZ819193">
    <property type="protein sequence ID" value="PWY99925.1"/>
    <property type="molecule type" value="Genomic_DNA"/>
</dbReference>
<name>A0A317XNT2_9BASI</name>
<dbReference type="AlphaFoldDB" id="A0A317XNT2"/>
<dbReference type="Proteomes" id="UP000246740">
    <property type="component" value="Unassembled WGS sequence"/>
</dbReference>
<proteinExistence type="predicted"/>
<gene>
    <name evidence="2" type="ORF">BCV70DRAFT_200111</name>
</gene>
<feature type="chain" id="PRO_5016425674" description="Secreted protein" evidence="1">
    <location>
        <begin position="24"/>
        <end position="92"/>
    </location>
</feature>
<keyword evidence="1" id="KW-0732">Signal</keyword>
<keyword evidence="3" id="KW-1185">Reference proteome</keyword>
<reference evidence="2 3" key="1">
    <citation type="journal article" date="2018" name="Mol. Biol. Evol.">
        <title>Broad Genomic Sampling Reveals a Smut Pathogenic Ancestry of the Fungal Clade Ustilaginomycotina.</title>
        <authorList>
            <person name="Kijpornyongpan T."/>
            <person name="Mondo S.J."/>
            <person name="Barry K."/>
            <person name="Sandor L."/>
            <person name="Lee J."/>
            <person name="Lipzen A."/>
            <person name="Pangilinan J."/>
            <person name="LaButti K."/>
            <person name="Hainaut M."/>
            <person name="Henrissat B."/>
            <person name="Grigoriev I.V."/>
            <person name="Spatafora J.W."/>
            <person name="Aime M.C."/>
        </authorList>
    </citation>
    <scope>NUCLEOTIDE SEQUENCE [LARGE SCALE GENOMIC DNA]</scope>
    <source>
        <strain evidence="2 3">MCA 3645</strain>
    </source>
</reference>
<protein>
    <recommendedName>
        <fullName evidence="4">Secreted protein</fullName>
    </recommendedName>
</protein>
<accession>A0A317XNT2</accession>
<evidence type="ECO:0000256" key="1">
    <source>
        <dbReference type="SAM" id="SignalP"/>
    </source>
</evidence>
<sequence length="92" mass="10360">MRRGSRWFYAHFLTPLLSYNCTANFPVQCFGGTHARFDASSYSTVHLGPRFHFRSTVRLNFLPRLSPSPKSAQQAGVCNTVQFDATMLAFPA</sequence>